<dbReference type="Gene3D" id="1.10.10.10">
    <property type="entry name" value="Winged helix-like DNA-binding domain superfamily/Winged helix DNA-binding domain"/>
    <property type="match status" value="1"/>
</dbReference>
<dbReference type="AlphaFoldDB" id="A0AAC9AZ61"/>
<dbReference type="PANTHER" id="PTHR30346">
    <property type="entry name" value="TRANSCRIPTIONAL DUAL REGULATOR HCAR-RELATED"/>
    <property type="match status" value="1"/>
</dbReference>
<dbReference type="CDD" id="cd08414">
    <property type="entry name" value="PBP2_LTTR_aromatics_like"/>
    <property type="match status" value="1"/>
</dbReference>
<dbReference type="Pfam" id="PF03466">
    <property type="entry name" value="LysR_substrate"/>
    <property type="match status" value="1"/>
</dbReference>
<sequence>MSQPPLSVSIRRLEEELGVQLIERHSRGVTLTTEGALVVEQAQEVVRVADNIRLFAKESLGGTRGLLRLGFVGSATFNLIPSLIPRFRALFPNVTLKLSEQVSAEIVAGLLSGDLDAGLLRTPLFDVTGLILTPLSVDRLVLALPYGHAFAERSEIKLEDLANQAMILWSRTTEPWVRTMIDINFSAIGIAPVVVEEASHIHTMLSLVECGLGAALVPSIVRRSSPDRLNFVDLTCKGSPIELGFAMAVREGQGRPLTANFAGVAIEVLQQNSG</sequence>
<reference evidence="6 7" key="2">
    <citation type="journal article" date="2016" name="Genome Announc.">
        <title>Complete Genome Sequence of Sphingopyxis macrogoltabida Strain 203N (NBRC 111659), a Polyethylene Glycol Degrader.</title>
        <authorList>
            <person name="Ohtsubo Y."/>
            <person name="Nonoyama S."/>
            <person name="Nagata Y."/>
            <person name="Numata M."/>
            <person name="Tsuchikane K."/>
            <person name="Hosoyama A."/>
            <person name="Yamazoe A."/>
            <person name="Tsuda M."/>
            <person name="Fujita N."/>
            <person name="Kawai F."/>
        </authorList>
    </citation>
    <scope>NUCLEOTIDE SEQUENCE [LARGE SCALE GENOMIC DNA]</scope>
    <source>
        <strain evidence="6 7">203N</strain>
    </source>
</reference>
<keyword evidence="2" id="KW-0805">Transcription regulation</keyword>
<accession>A0AAC9AZ61</accession>
<dbReference type="SUPFAM" id="SSF46785">
    <property type="entry name" value="Winged helix' DNA-binding domain"/>
    <property type="match status" value="1"/>
</dbReference>
<keyword evidence="6" id="KW-0614">Plasmid</keyword>
<dbReference type="SUPFAM" id="SSF53850">
    <property type="entry name" value="Periplasmic binding protein-like II"/>
    <property type="match status" value="1"/>
</dbReference>
<dbReference type="GO" id="GO:0003677">
    <property type="term" value="F:DNA binding"/>
    <property type="evidence" value="ECO:0007669"/>
    <property type="project" value="UniProtKB-KW"/>
</dbReference>
<reference evidence="7" key="1">
    <citation type="submission" date="2015-11" db="EMBL/GenBank/DDBJ databases">
        <title>Complete genome sequence of a polyethylene-glycol degrader Sphingopyxis macrogoltabida 203N (NBRC 111659).</title>
        <authorList>
            <person name="Yoshiyuki O."/>
            <person name="Shouta N."/>
            <person name="Nagata Y."/>
            <person name="Numata M."/>
            <person name="Tsuchikane K."/>
            <person name="Hosoyama A."/>
            <person name="Yamazoe A."/>
            <person name="Tsuda M."/>
            <person name="Fujita N."/>
            <person name="Kawai F."/>
        </authorList>
    </citation>
    <scope>NUCLEOTIDE SEQUENCE [LARGE SCALE GENOMIC DNA]</scope>
    <source>
        <strain evidence="7">203N</strain>
        <plasmid evidence="7">unnamed1</plasmid>
    </source>
</reference>
<dbReference type="Gene3D" id="3.40.190.10">
    <property type="entry name" value="Periplasmic binding protein-like II"/>
    <property type="match status" value="2"/>
</dbReference>
<dbReference type="PANTHER" id="PTHR30346:SF0">
    <property type="entry name" value="HCA OPERON TRANSCRIPTIONAL ACTIVATOR HCAR"/>
    <property type="match status" value="1"/>
</dbReference>
<dbReference type="InterPro" id="IPR036390">
    <property type="entry name" value="WH_DNA-bd_sf"/>
</dbReference>
<evidence type="ECO:0000256" key="1">
    <source>
        <dbReference type="ARBA" id="ARBA00009437"/>
    </source>
</evidence>
<dbReference type="Proteomes" id="UP000076088">
    <property type="component" value="Plasmid unnamed1"/>
</dbReference>
<keyword evidence="3" id="KW-0238">DNA-binding</keyword>
<evidence type="ECO:0000256" key="2">
    <source>
        <dbReference type="ARBA" id="ARBA00023015"/>
    </source>
</evidence>
<comment type="similarity">
    <text evidence="1">Belongs to the LysR transcriptional regulatory family.</text>
</comment>
<proteinExistence type="inferred from homology"/>
<dbReference type="PROSITE" id="PS50931">
    <property type="entry name" value="HTH_LYSR"/>
    <property type="match status" value="1"/>
</dbReference>
<evidence type="ECO:0000313" key="6">
    <source>
        <dbReference type="EMBL" id="AMU92602.1"/>
    </source>
</evidence>
<dbReference type="EMBL" id="CP013345">
    <property type="protein sequence ID" value="AMU92602.1"/>
    <property type="molecule type" value="Genomic_DNA"/>
</dbReference>
<organism evidence="6 7">
    <name type="scientific">Sphingopyxis macrogoltabida</name>
    <name type="common">Sphingomonas macrogoltabidus</name>
    <dbReference type="NCBI Taxonomy" id="33050"/>
    <lineage>
        <taxon>Bacteria</taxon>
        <taxon>Pseudomonadati</taxon>
        <taxon>Pseudomonadota</taxon>
        <taxon>Alphaproteobacteria</taxon>
        <taxon>Sphingomonadales</taxon>
        <taxon>Sphingomonadaceae</taxon>
        <taxon>Sphingopyxis</taxon>
    </lineage>
</organism>
<dbReference type="GO" id="GO:0032993">
    <property type="term" value="C:protein-DNA complex"/>
    <property type="evidence" value="ECO:0007669"/>
    <property type="project" value="TreeGrafter"/>
</dbReference>
<keyword evidence="4" id="KW-0804">Transcription</keyword>
<evidence type="ECO:0000313" key="7">
    <source>
        <dbReference type="Proteomes" id="UP000076088"/>
    </source>
</evidence>
<dbReference type="InterPro" id="IPR036388">
    <property type="entry name" value="WH-like_DNA-bd_sf"/>
</dbReference>
<evidence type="ECO:0000256" key="4">
    <source>
        <dbReference type="ARBA" id="ARBA00023163"/>
    </source>
</evidence>
<keyword evidence="7" id="KW-1185">Reference proteome</keyword>
<gene>
    <name evidence="6" type="ORF">ATM17_30550</name>
</gene>
<dbReference type="InterPro" id="IPR000847">
    <property type="entry name" value="LysR_HTH_N"/>
</dbReference>
<name>A0AAC9AZ61_SPHMC</name>
<dbReference type="Pfam" id="PF00126">
    <property type="entry name" value="HTH_1"/>
    <property type="match status" value="1"/>
</dbReference>
<evidence type="ECO:0000259" key="5">
    <source>
        <dbReference type="PROSITE" id="PS50931"/>
    </source>
</evidence>
<geneLocation type="plasmid" evidence="6 7">
    <name>unnamed1</name>
</geneLocation>
<protein>
    <recommendedName>
        <fullName evidence="5">HTH lysR-type domain-containing protein</fullName>
    </recommendedName>
</protein>
<dbReference type="InterPro" id="IPR005119">
    <property type="entry name" value="LysR_subst-bd"/>
</dbReference>
<evidence type="ECO:0000256" key="3">
    <source>
        <dbReference type="ARBA" id="ARBA00023125"/>
    </source>
</evidence>
<feature type="domain" description="HTH lysR-type" evidence="5">
    <location>
        <begin position="1"/>
        <end position="32"/>
    </location>
</feature>
<dbReference type="GO" id="GO:0003700">
    <property type="term" value="F:DNA-binding transcription factor activity"/>
    <property type="evidence" value="ECO:0007669"/>
    <property type="project" value="InterPro"/>
</dbReference>